<dbReference type="SUPFAM" id="SSF81698">
    <property type="entry name" value="FF domain"/>
    <property type="match status" value="1"/>
</dbReference>
<dbReference type="SMART" id="SM00441">
    <property type="entry name" value="FF"/>
    <property type="match status" value="1"/>
</dbReference>
<gene>
    <name evidence="4" type="ORF">CAUJ_LOCUS4347</name>
</gene>
<keyword evidence="5" id="KW-1185">Reference proteome</keyword>
<dbReference type="GO" id="GO:0005685">
    <property type="term" value="C:U1 snRNP"/>
    <property type="evidence" value="ECO:0007669"/>
    <property type="project" value="TreeGrafter"/>
</dbReference>
<feature type="region of interest" description="Disordered" evidence="1">
    <location>
        <begin position="1"/>
        <end position="60"/>
    </location>
</feature>
<accession>A0A8S1H145</accession>
<dbReference type="CDD" id="cd00201">
    <property type="entry name" value="WW"/>
    <property type="match status" value="2"/>
</dbReference>
<dbReference type="InterPro" id="IPR002713">
    <property type="entry name" value="FF_domain"/>
</dbReference>
<dbReference type="GO" id="GO:0071004">
    <property type="term" value="C:U2-type prespliceosome"/>
    <property type="evidence" value="ECO:0007669"/>
    <property type="project" value="TreeGrafter"/>
</dbReference>
<evidence type="ECO:0008006" key="6">
    <source>
        <dbReference type="Google" id="ProtNLM"/>
    </source>
</evidence>
<comment type="caution">
    <text evidence="4">The sequence shown here is derived from an EMBL/GenBank/DDBJ whole genome shotgun (WGS) entry which is preliminary data.</text>
</comment>
<dbReference type="PROSITE" id="PS50020">
    <property type="entry name" value="WW_DOMAIN_2"/>
    <property type="match status" value="2"/>
</dbReference>
<dbReference type="AlphaFoldDB" id="A0A8S1H145"/>
<feature type="region of interest" description="Disordered" evidence="1">
    <location>
        <begin position="623"/>
        <end position="643"/>
    </location>
</feature>
<feature type="region of interest" description="Disordered" evidence="1">
    <location>
        <begin position="227"/>
        <end position="246"/>
    </location>
</feature>
<proteinExistence type="predicted"/>
<dbReference type="InterPro" id="IPR039726">
    <property type="entry name" value="Prp40-like"/>
</dbReference>
<protein>
    <recommendedName>
        <fullName evidence="6">WW domain-containing protein</fullName>
    </recommendedName>
</protein>
<dbReference type="GO" id="GO:0045292">
    <property type="term" value="P:mRNA cis splicing, via spliceosome"/>
    <property type="evidence" value="ECO:0007669"/>
    <property type="project" value="InterPro"/>
</dbReference>
<dbReference type="InterPro" id="IPR036020">
    <property type="entry name" value="WW_dom_sf"/>
</dbReference>
<dbReference type="InterPro" id="IPR001202">
    <property type="entry name" value="WW_dom"/>
</dbReference>
<name>A0A8S1H145_9PELO</name>
<dbReference type="PANTHER" id="PTHR11864">
    <property type="entry name" value="PRE-MRNA-PROCESSING PROTEIN PRP40"/>
    <property type="match status" value="1"/>
</dbReference>
<feature type="compositionally biased region" description="Low complexity" evidence="1">
    <location>
        <begin position="628"/>
        <end position="638"/>
    </location>
</feature>
<feature type="domain" description="WW" evidence="2">
    <location>
        <begin position="540"/>
        <end position="573"/>
    </location>
</feature>
<sequence>MDGGCTKVEEQLSSMSAPQDDAGTSLQPRKRQMQEPAVVVTKLPKLEVGKEESTSSNNTVSSRKIFTVKKTMGKDGQFHFLRVATAPPKVVVKRAFPVASPSTSDGIKSAEISEYKSPSKMPALAMATVTSEKPLDLEALLNGSSSISNPPISTFSDPTVFNESELFPRETKDDEERDATAEGEKKCLCDSAANRMTMLLARMDARLNCMANSLDRLLQFEANKAKSTPLQQTLANQNSDQGPSYKKPLYPVRSPVIAMPIVRPYSDSIVLPNVKKSTERGKIIRIGFAPDSAPVLKSKATVAPKSSPSFKKQVSPQKQSALVEKLFSSKPTTPLLEGWSLRKSIAKMILRYPGSEFTWKQFLDYAPSSITSCEPDMLKDALRSLVNDNLLFQEDDDEEMLGEETLWQKEQNKANLKALRKYDMKLEDYINSLSYTYEDTTEEIASYKISFRFGIEPKVVGIYTAVAFQKMLPGFGYSVLNANILQQQILMQRAIASAASPMPILNVPLPTGPARPAPMLVPPGMAVEDATSSSPQIPQSSSTSDWTEHKHTDGRVYYHNRVTKESSWTKPEDLKTPQEKAQPKPSTGSQVWREYKTAEGRIYYYNVQTKETTWTKPEALATSEKEAPAAPVAAAAVEPPRDFRTESEMDKAMKATLAAIPGVEEKKPVIPEPLTNDEQDLKKRQAERFRELLRDKYNDGKITAVCSWEQAVKFIQNDPRFRILTKVSEKKQLFNAWKVQRQKKKRSNG</sequence>
<dbReference type="PROSITE" id="PS51676">
    <property type="entry name" value="FF"/>
    <property type="match status" value="1"/>
</dbReference>
<dbReference type="Pfam" id="PF00397">
    <property type="entry name" value="WW"/>
    <property type="match status" value="2"/>
</dbReference>
<evidence type="ECO:0000259" key="3">
    <source>
        <dbReference type="PROSITE" id="PS51676"/>
    </source>
</evidence>
<feature type="compositionally biased region" description="Polar residues" evidence="1">
    <location>
        <begin position="227"/>
        <end position="242"/>
    </location>
</feature>
<evidence type="ECO:0000313" key="4">
    <source>
        <dbReference type="EMBL" id="CAD6188428.1"/>
    </source>
</evidence>
<feature type="domain" description="FF" evidence="3">
    <location>
        <begin position="682"/>
        <end position="740"/>
    </location>
</feature>
<evidence type="ECO:0000256" key="1">
    <source>
        <dbReference type="SAM" id="MobiDB-lite"/>
    </source>
</evidence>
<reference evidence="4" key="1">
    <citation type="submission" date="2020-10" db="EMBL/GenBank/DDBJ databases">
        <authorList>
            <person name="Kikuchi T."/>
        </authorList>
    </citation>
    <scope>NUCLEOTIDE SEQUENCE</scope>
    <source>
        <strain evidence="4">NKZ352</strain>
    </source>
</reference>
<dbReference type="OrthoDB" id="187617at2759"/>
<organism evidence="4 5">
    <name type="scientific">Caenorhabditis auriculariae</name>
    <dbReference type="NCBI Taxonomy" id="2777116"/>
    <lineage>
        <taxon>Eukaryota</taxon>
        <taxon>Metazoa</taxon>
        <taxon>Ecdysozoa</taxon>
        <taxon>Nematoda</taxon>
        <taxon>Chromadorea</taxon>
        <taxon>Rhabditida</taxon>
        <taxon>Rhabditina</taxon>
        <taxon>Rhabditomorpha</taxon>
        <taxon>Rhabditoidea</taxon>
        <taxon>Rhabditidae</taxon>
        <taxon>Peloderinae</taxon>
        <taxon>Caenorhabditis</taxon>
    </lineage>
</organism>
<dbReference type="PROSITE" id="PS01159">
    <property type="entry name" value="WW_DOMAIN_1"/>
    <property type="match status" value="2"/>
</dbReference>
<dbReference type="GO" id="GO:0003723">
    <property type="term" value="F:RNA binding"/>
    <property type="evidence" value="ECO:0007669"/>
    <property type="project" value="TreeGrafter"/>
</dbReference>
<evidence type="ECO:0000259" key="2">
    <source>
        <dbReference type="PROSITE" id="PS50020"/>
    </source>
</evidence>
<dbReference type="SMART" id="SM00456">
    <property type="entry name" value="WW"/>
    <property type="match status" value="2"/>
</dbReference>
<dbReference type="SUPFAM" id="SSF51045">
    <property type="entry name" value="WW domain"/>
    <property type="match status" value="2"/>
</dbReference>
<feature type="compositionally biased region" description="Polar residues" evidence="1">
    <location>
        <begin position="11"/>
        <end position="27"/>
    </location>
</feature>
<feature type="compositionally biased region" description="Basic and acidic residues" evidence="1">
    <location>
        <begin position="570"/>
        <end position="582"/>
    </location>
</feature>
<dbReference type="EMBL" id="CAJGYM010000008">
    <property type="protein sequence ID" value="CAD6188428.1"/>
    <property type="molecule type" value="Genomic_DNA"/>
</dbReference>
<feature type="region of interest" description="Disordered" evidence="1">
    <location>
        <begin position="524"/>
        <end position="591"/>
    </location>
</feature>
<feature type="compositionally biased region" description="Basic and acidic residues" evidence="1">
    <location>
        <begin position="546"/>
        <end position="556"/>
    </location>
</feature>
<feature type="domain" description="WW" evidence="2">
    <location>
        <begin position="592"/>
        <end position="619"/>
    </location>
</feature>
<dbReference type="InterPro" id="IPR036517">
    <property type="entry name" value="FF_domain_sf"/>
</dbReference>
<dbReference type="Gene3D" id="2.20.70.10">
    <property type="match status" value="2"/>
</dbReference>
<feature type="compositionally biased region" description="Basic and acidic residues" evidence="1">
    <location>
        <begin position="44"/>
        <end position="53"/>
    </location>
</feature>
<dbReference type="Gene3D" id="1.10.10.440">
    <property type="entry name" value="FF domain"/>
    <property type="match status" value="1"/>
</dbReference>
<dbReference type="Proteomes" id="UP000835052">
    <property type="component" value="Unassembled WGS sequence"/>
</dbReference>
<dbReference type="PANTHER" id="PTHR11864:SF0">
    <property type="entry name" value="PRP40 PRE-MRNA PROCESSING FACTOR 40 HOMOLOG A (YEAST)"/>
    <property type="match status" value="1"/>
</dbReference>
<dbReference type="Pfam" id="PF01846">
    <property type="entry name" value="FF"/>
    <property type="match status" value="1"/>
</dbReference>
<feature type="compositionally biased region" description="Low complexity" evidence="1">
    <location>
        <begin position="531"/>
        <end position="544"/>
    </location>
</feature>
<evidence type="ECO:0000313" key="5">
    <source>
        <dbReference type="Proteomes" id="UP000835052"/>
    </source>
</evidence>